<sequence>MEDPASATAYNPLNSVTWYSFLAFFLPVLLFLLHRHFMLGKYLNYLPPPGPKPWPLIGNLNLMGHLPHVSLQSLSQIYGPLMQLKFGLDTVVVGSSAQVAELILKTHDTSFASRPALLAGKHANYNYSVLATAPYGPYLRQARKIYITELLNPKRLAEFEYMRVEERKAFLCKLYKSSSNSSMPIHLRDRLYMLTLAIMSRMLLGKRYTEEDENNVVTPKEFTEIVDELFLISGVLDIGDAIPWLSFLDLQGNVKRMKAVKKKANKFYEYVLDDHEHHARRKWVKEHGANDMVDVLLQLADDPTLEVKLERDHIKASNQDLLLAGIDTSSITIEWAMTELLKKPEVIQKATKELDTAIGRNKWVEEKDIANLPYVQAIVKEVMRLHPAATLLVPRLARKNCKLDGYDIIKNSRVIINVWAIGRDPTIWEKPDEFCPERLIGKEIDVVGHNFELLPFGVGRRMCAGYALGLKTVQSTLANLLHGFEWKLPGDMKKEDLDMEERFGLTTSKKNPLLVIPNKPRLPLHLYSL</sequence>
<organism evidence="1 2">
    <name type="scientific">Citrus sinensis</name>
    <name type="common">Sweet orange</name>
    <name type="synonym">Citrus aurantium var. sinensis</name>
    <dbReference type="NCBI Taxonomy" id="2711"/>
    <lineage>
        <taxon>Eukaryota</taxon>
        <taxon>Viridiplantae</taxon>
        <taxon>Streptophyta</taxon>
        <taxon>Embryophyta</taxon>
        <taxon>Tracheophyta</taxon>
        <taxon>Spermatophyta</taxon>
        <taxon>Magnoliopsida</taxon>
        <taxon>eudicotyledons</taxon>
        <taxon>Gunneridae</taxon>
        <taxon>Pentapetalae</taxon>
        <taxon>rosids</taxon>
        <taxon>malvids</taxon>
        <taxon>Sapindales</taxon>
        <taxon>Rutaceae</taxon>
        <taxon>Aurantioideae</taxon>
        <taxon>Citrus</taxon>
    </lineage>
</organism>
<accession>A0ACB8JEC8</accession>
<name>A0ACB8JEC8_CITSI</name>
<evidence type="ECO:0000313" key="1">
    <source>
        <dbReference type="EMBL" id="KAH9716077.1"/>
    </source>
</evidence>
<dbReference type="EMBL" id="CM039176">
    <property type="protein sequence ID" value="KAH9716077.1"/>
    <property type="molecule type" value="Genomic_DNA"/>
</dbReference>
<evidence type="ECO:0000313" key="2">
    <source>
        <dbReference type="Proteomes" id="UP000829398"/>
    </source>
</evidence>
<dbReference type="Proteomes" id="UP000829398">
    <property type="component" value="Chromosome 7"/>
</dbReference>
<keyword evidence="2" id="KW-1185">Reference proteome</keyword>
<protein>
    <submittedName>
        <fullName evidence="1">Uncharacterized protein</fullName>
    </submittedName>
</protein>
<reference evidence="2" key="1">
    <citation type="journal article" date="2023" name="Hortic. Res.">
        <title>A chromosome-level phased genome enabling allele-level studies in sweet orange: a case study on citrus Huanglongbing tolerance.</title>
        <authorList>
            <person name="Wu B."/>
            <person name="Yu Q."/>
            <person name="Deng Z."/>
            <person name="Duan Y."/>
            <person name="Luo F."/>
            <person name="Gmitter F. Jr."/>
        </authorList>
    </citation>
    <scope>NUCLEOTIDE SEQUENCE [LARGE SCALE GENOMIC DNA]</scope>
    <source>
        <strain evidence="2">cv. Valencia</strain>
    </source>
</reference>
<proteinExistence type="predicted"/>
<gene>
    <name evidence="1" type="ORF">KPL71_021333</name>
</gene>
<comment type="caution">
    <text evidence="1">The sequence shown here is derived from an EMBL/GenBank/DDBJ whole genome shotgun (WGS) entry which is preliminary data.</text>
</comment>